<dbReference type="AlphaFoldDB" id="A0AAV6P2R7"/>
<evidence type="ECO:0000256" key="4">
    <source>
        <dbReference type="ARBA" id="ARBA00023136"/>
    </source>
</evidence>
<comment type="subcellular location">
    <subcellularLocation>
        <location evidence="1">Membrane</location>
        <topology evidence="1">Multi-pass membrane protein</topology>
    </subcellularLocation>
</comment>
<evidence type="ECO:0000256" key="5">
    <source>
        <dbReference type="PROSITE-ProRule" id="PRU00176"/>
    </source>
</evidence>
<feature type="transmembrane region" description="Helical" evidence="7">
    <location>
        <begin position="715"/>
        <end position="736"/>
    </location>
</feature>
<dbReference type="EMBL" id="JAGKQH010000002">
    <property type="protein sequence ID" value="KAG6606360.1"/>
    <property type="molecule type" value="Genomic_DNA"/>
</dbReference>
<feature type="compositionally biased region" description="Low complexity" evidence="6">
    <location>
        <begin position="89"/>
        <end position="99"/>
    </location>
</feature>
<evidence type="ECO:0000256" key="2">
    <source>
        <dbReference type="ARBA" id="ARBA00022692"/>
    </source>
</evidence>
<feature type="non-terminal residue" evidence="9">
    <location>
        <position position="1"/>
    </location>
</feature>
<feature type="region of interest" description="Disordered" evidence="6">
    <location>
        <begin position="75"/>
        <end position="103"/>
    </location>
</feature>
<dbReference type="CDD" id="cd17417">
    <property type="entry name" value="MFS_NPF5"/>
    <property type="match status" value="1"/>
</dbReference>
<dbReference type="Proteomes" id="UP000685013">
    <property type="component" value="Chromosome 2"/>
</dbReference>
<dbReference type="GO" id="GO:0016020">
    <property type="term" value="C:membrane"/>
    <property type="evidence" value="ECO:0007669"/>
    <property type="project" value="UniProtKB-SubCell"/>
</dbReference>
<sequence length="1118" mass="120969">MDSDEGKLFIGGIAWDTSEETLRGYFAQFGEVIQAVIMRDKTTGRPRGFGFVVFSDPSVLDQVLQDKHTIDGRQVEAKRALSREEQQTSSRSGSYNSGRSSGGSGYFKTKKIFVGGLPSALTEDGFRQYFENYGQVTDVVIMYDQNTQRPRGFGFITFDNEDAVDRVLCKSFHELNGKLVEVKRALPKDANPGSGGRGGYQNYGSSGTNANNFDGRSDGNRYMQAQSTAGGFPPYSGYGVSSYGYGGPNSGVPYGSYGSYGVGMYGGASAGFGGPAVPFGNPTAVNAGYLSGAHGAMKSSWTNQAPGYGGPGYGASPGFGAAAPWSASGTGVPPSAPRGQSPSGASGYGNQGYYGGNDGPYGGYGTSGGRATSAPNSNVGSGQSGEPHGTSGGYMGSGYDDTNGNSGYSSGGWRSDASQTPGGYGGGYGGTQSRHDGLARCGFHMAFKTEIGGAIRNFRWSFGAADSSEGPRFAILPQPISVVEFVLMLSLTFGLWMDSHRPPKKLVESSFSPLFTIMAQVEEKGSADGRDDYTQDGTVSLKGDPILRSKTGRWRACSFIVVFEVFERMAYYGIATNLVVYMTDKLHQDIVTSANNVTNWIGTVWMTPIIGAYIADAYLGRYWTFVASSAIYLIGMVLLTLSVSLPALRPPSCGDEAKEGHCDKQASPLQVGIFFCALYIVAIGTGGTKPNISTMGADQFDDFEPKERTQKLSFFNWWMFSIFFGTLFSNTFLVYIQDTVGWGLGYGIPTIGFSISVLVFLIGTPFYRHKLPSGSPFSRIAKVIVAAVGNRKLPIPDDTKELHELNLEDYTNSKKYRIDHTHSLRFLDKAAVQGETSSARTPCTVTQVEETKQMIKMIPILAATFIPSALVSQVGTLFVKQGATLDRSLGPHFEIPAASLAVFVTIFMLISIVIYDRFFVPFARRFTKNPRGITLLQRMSVGLVLQITIMVAACITERMRLKTVRENKIFRKEDQVPLSIFILLPQFALTGIADAFAEVAKLEFFYDQAPEGMKSLGTSYFTTSLGIGHFLSSFLLKTVADITKKNHSNWVLDNLNVSHLDHYYALLAILGFINFLFFLVAAKLYVYNADCAESKQEFIVALLTTEAAPHQASKIRPT</sequence>
<reference evidence="9 10" key="1">
    <citation type="journal article" date="2021" name="Hortic Res">
        <title>The domestication of Cucurbita argyrosperma as revealed by the genome of its wild relative.</title>
        <authorList>
            <person name="Barrera-Redondo J."/>
            <person name="Sanchez-de la Vega G."/>
            <person name="Aguirre-Liguori J.A."/>
            <person name="Castellanos-Morales G."/>
            <person name="Gutierrez-Guerrero Y.T."/>
            <person name="Aguirre-Dugua X."/>
            <person name="Aguirre-Planter E."/>
            <person name="Tenaillon M.I."/>
            <person name="Lira-Saade R."/>
            <person name="Eguiarte L.E."/>
        </authorList>
    </citation>
    <scope>NUCLEOTIDE SEQUENCE [LARGE SCALE GENOMIC DNA]</scope>
    <source>
        <strain evidence="9">JBR-2021</strain>
    </source>
</reference>
<dbReference type="GO" id="GO:0003723">
    <property type="term" value="F:RNA binding"/>
    <property type="evidence" value="ECO:0007669"/>
    <property type="project" value="UniProtKB-UniRule"/>
</dbReference>
<evidence type="ECO:0000256" key="6">
    <source>
        <dbReference type="SAM" id="MobiDB-lite"/>
    </source>
</evidence>
<feature type="transmembrane region" description="Helical" evidence="7">
    <location>
        <begin position="935"/>
        <end position="955"/>
    </location>
</feature>
<feature type="compositionally biased region" description="Basic and acidic residues" evidence="6">
    <location>
        <begin position="75"/>
        <end position="86"/>
    </location>
</feature>
<dbReference type="CDD" id="cd12325">
    <property type="entry name" value="RRM1_hnRNPA_hnRNPD_like"/>
    <property type="match status" value="1"/>
</dbReference>
<feature type="transmembrane region" description="Helical" evidence="7">
    <location>
        <begin position="1063"/>
        <end position="1086"/>
    </location>
</feature>
<organism evidence="9 10">
    <name type="scientific">Cucurbita argyrosperma subsp. sororia</name>
    <dbReference type="NCBI Taxonomy" id="37648"/>
    <lineage>
        <taxon>Eukaryota</taxon>
        <taxon>Viridiplantae</taxon>
        <taxon>Streptophyta</taxon>
        <taxon>Embryophyta</taxon>
        <taxon>Tracheophyta</taxon>
        <taxon>Spermatophyta</taxon>
        <taxon>Magnoliopsida</taxon>
        <taxon>eudicotyledons</taxon>
        <taxon>Gunneridae</taxon>
        <taxon>Pentapetalae</taxon>
        <taxon>rosids</taxon>
        <taxon>fabids</taxon>
        <taxon>Cucurbitales</taxon>
        <taxon>Cucurbitaceae</taxon>
        <taxon>Cucurbiteae</taxon>
        <taxon>Cucurbita</taxon>
    </lineage>
</organism>
<dbReference type="InterPro" id="IPR000504">
    <property type="entry name" value="RRM_dom"/>
</dbReference>
<gene>
    <name evidence="9" type="primary">NPF5.2</name>
    <name evidence="9" type="ORF">SDJN03_03677</name>
</gene>
<feature type="transmembrane region" description="Helical" evidence="7">
    <location>
        <begin position="668"/>
        <end position="686"/>
    </location>
</feature>
<keyword evidence="2 7" id="KW-0812">Transmembrane</keyword>
<feature type="transmembrane region" description="Helical" evidence="7">
    <location>
        <begin position="600"/>
        <end position="619"/>
    </location>
</feature>
<name>A0AAV6P2R7_9ROSI</name>
<dbReference type="CDD" id="cd12330">
    <property type="entry name" value="RRM2_Hrp1p"/>
    <property type="match status" value="1"/>
</dbReference>
<dbReference type="PANTHER" id="PTHR11654">
    <property type="entry name" value="OLIGOPEPTIDE TRANSPORTER-RELATED"/>
    <property type="match status" value="1"/>
</dbReference>
<accession>A0AAV6P2R7</accession>
<proteinExistence type="predicted"/>
<dbReference type="GO" id="GO:0042937">
    <property type="term" value="F:tripeptide transmembrane transporter activity"/>
    <property type="evidence" value="ECO:0007669"/>
    <property type="project" value="InterPro"/>
</dbReference>
<dbReference type="FunFam" id="3.30.70.330:FF:000478">
    <property type="entry name" value="heterogeneous nuclear ribonucleoprotein 1"/>
    <property type="match status" value="1"/>
</dbReference>
<keyword evidence="10" id="KW-1185">Reference proteome</keyword>
<dbReference type="Pfam" id="PF00854">
    <property type="entry name" value="PTR2"/>
    <property type="match status" value="1"/>
</dbReference>
<feature type="domain" description="RRM" evidence="8">
    <location>
        <begin position="6"/>
        <end position="82"/>
    </location>
</feature>
<feature type="domain" description="RRM" evidence="8">
    <location>
        <begin position="110"/>
        <end position="187"/>
    </location>
</feature>
<feature type="transmembrane region" description="Helical" evidence="7">
    <location>
        <begin position="631"/>
        <end position="648"/>
    </location>
</feature>
<feature type="region of interest" description="Disordered" evidence="6">
    <location>
        <begin position="324"/>
        <end position="429"/>
    </location>
</feature>
<keyword evidence="3 7" id="KW-1133">Transmembrane helix</keyword>
<evidence type="ECO:0000256" key="3">
    <source>
        <dbReference type="ARBA" id="ARBA00022989"/>
    </source>
</evidence>
<feature type="compositionally biased region" description="Gly residues" evidence="6">
    <location>
        <begin position="346"/>
        <end position="368"/>
    </location>
</feature>
<dbReference type="Pfam" id="PF00076">
    <property type="entry name" value="RRM_1"/>
    <property type="match status" value="2"/>
</dbReference>
<dbReference type="FunFam" id="3.30.70.330:FF:000051">
    <property type="entry name" value="Heterogeneous nuclear ribonucleoprotein 1"/>
    <property type="match status" value="1"/>
</dbReference>
<dbReference type="PROSITE" id="PS50102">
    <property type="entry name" value="RRM"/>
    <property type="match status" value="2"/>
</dbReference>
<feature type="transmembrane region" description="Helical" evidence="7">
    <location>
        <begin position="742"/>
        <end position="763"/>
    </location>
</feature>
<feature type="transmembrane region" description="Helical" evidence="7">
    <location>
        <begin position="976"/>
        <end position="997"/>
    </location>
</feature>
<evidence type="ECO:0000313" key="9">
    <source>
        <dbReference type="EMBL" id="KAG6606360.1"/>
    </source>
</evidence>
<evidence type="ECO:0000313" key="10">
    <source>
        <dbReference type="Proteomes" id="UP000685013"/>
    </source>
</evidence>
<dbReference type="InterPro" id="IPR044739">
    <property type="entry name" value="NRT1/PTR"/>
</dbReference>
<keyword evidence="5" id="KW-0694">RNA-binding</keyword>
<feature type="transmembrane region" description="Helical" evidence="7">
    <location>
        <begin position="476"/>
        <end position="496"/>
    </location>
</feature>
<comment type="caution">
    <text evidence="9">The sequence shown here is derived from an EMBL/GenBank/DDBJ whole genome shotgun (WGS) entry which is preliminary data.</text>
</comment>
<feature type="region of interest" description="Disordered" evidence="6">
    <location>
        <begin position="187"/>
        <end position="220"/>
    </location>
</feature>
<feature type="transmembrane region" description="Helical" evidence="7">
    <location>
        <begin position="556"/>
        <end position="580"/>
    </location>
</feature>
<keyword evidence="4 7" id="KW-0472">Membrane</keyword>
<dbReference type="SMART" id="SM00360">
    <property type="entry name" value="RRM"/>
    <property type="match status" value="2"/>
</dbReference>
<feature type="transmembrane region" description="Helical" evidence="7">
    <location>
        <begin position="895"/>
        <end position="915"/>
    </location>
</feature>
<evidence type="ECO:0000256" key="7">
    <source>
        <dbReference type="SAM" id="Phobius"/>
    </source>
</evidence>
<evidence type="ECO:0000256" key="1">
    <source>
        <dbReference type="ARBA" id="ARBA00004141"/>
    </source>
</evidence>
<dbReference type="InterPro" id="IPR000109">
    <property type="entry name" value="POT_fam"/>
</dbReference>
<protein>
    <submittedName>
        <fullName evidence="9">Protein NRT1/ PTR FAMILY 5.2</fullName>
    </submittedName>
</protein>
<dbReference type="GO" id="GO:0071916">
    <property type="term" value="F:dipeptide transmembrane transporter activity"/>
    <property type="evidence" value="ECO:0007669"/>
    <property type="project" value="InterPro"/>
</dbReference>
<evidence type="ECO:0000259" key="8">
    <source>
        <dbReference type="PROSITE" id="PS50102"/>
    </source>
</evidence>